<proteinExistence type="inferred from homology"/>
<reference evidence="5 6" key="1">
    <citation type="submission" date="2024-03" db="EMBL/GenBank/DDBJ databases">
        <title>Novel species of the genus Variovorax.</title>
        <authorList>
            <person name="Liu Q."/>
            <person name="Xin Y.-H."/>
        </authorList>
    </citation>
    <scope>NUCLEOTIDE SEQUENCE [LARGE SCALE GENOMIC DNA]</scope>
    <source>
        <strain evidence="5 6">KACC 18501</strain>
    </source>
</reference>
<evidence type="ECO:0000313" key="6">
    <source>
        <dbReference type="Proteomes" id="UP001363010"/>
    </source>
</evidence>
<dbReference type="RefSeq" id="WP_340364953.1">
    <property type="nucleotide sequence ID" value="NZ_JBBKZV010000010.1"/>
</dbReference>
<sequence length="615" mass="67605">MALHLVGETIDKTRSHYLAETGKLLQLMRGIYVDAGDDVDQVVMAHAVRIARYLYPRAYLSAASAVLLGPTRDGRLYLSGSRVQRTRIRGLEIVQNRAPDRPSVASAVVADSLGEFPVSASAPRQRLLEAFRQRSEHAASIDAGMREAIAARLIEEYGDARGAADAIWALAKENDWYKEGEGAEKYLLRRPSAGEPPRNEAAFALQVAWHKLLIGQLSHDGFEWRWTNTAREPKLPPLVRQITPGRLPPFIVSLLPEGWLEHVLKEADERTVLREGKRYMSNITISERSEELEALPADSLSTRLAAFAGNGEFTGTYAGPGRGAFEQDFEQRLARLYQSADTPRLSGVQIKAPMHLGVDGILAPATAAPFTHILKPAGTSGFEALPVVEWIGLGLARAVGFETPDHALVPMPGDLPPALLVERFDIRNQDGDARLIAMEDMCSVLGLGPEDKYTGTIERIARALRPLSTDPENDLRTLVQRALFAWLIADGDMHLKNMALLKITQEGEENFQSVRMAPVYDTVTTRVFPNLAHDRMALKLNGKDERLRRADFVALATLAGLRAGDANEDIDRMLERLSAALDALAVPRIALAIAQTAETAEQTLALCRERLGAFS</sequence>
<dbReference type="PANTHER" id="PTHR37419">
    <property type="entry name" value="SERINE/THREONINE-PROTEIN KINASE TOXIN HIPA"/>
    <property type="match status" value="1"/>
</dbReference>
<comment type="caution">
    <text evidence="5">The sequence shown here is derived from an EMBL/GenBank/DDBJ whole genome shotgun (WGS) entry which is preliminary data.</text>
</comment>
<dbReference type="PANTHER" id="PTHR37419:SF1">
    <property type="entry name" value="SERINE_THREONINE-PROTEIN KINASE TOXIN HIPA"/>
    <property type="match status" value="1"/>
</dbReference>
<dbReference type="Pfam" id="PF07804">
    <property type="entry name" value="HipA_C"/>
    <property type="match status" value="1"/>
</dbReference>
<evidence type="ECO:0000256" key="2">
    <source>
        <dbReference type="ARBA" id="ARBA00022679"/>
    </source>
</evidence>
<gene>
    <name evidence="5" type="ORF">WKW80_18125</name>
</gene>
<organism evidence="5 6">
    <name type="scientific">Variovorax humicola</name>
    <dbReference type="NCBI Taxonomy" id="1769758"/>
    <lineage>
        <taxon>Bacteria</taxon>
        <taxon>Pseudomonadati</taxon>
        <taxon>Pseudomonadota</taxon>
        <taxon>Betaproteobacteria</taxon>
        <taxon>Burkholderiales</taxon>
        <taxon>Comamonadaceae</taxon>
        <taxon>Variovorax</taxon>
    </lineage>
</organism>
<evidence type="ECO:0000259" key="4">
    <source>
        <dbReference type="Pfam" id="PF07804"/>
    </source>
</evidence>
<dbReference type="Proteomes" id="UP001363010">
    <property type="component" value="Unassembled WGS sequence"/>
</dbReference>
<evidence type="ECO:0000256" key="3">
    <source>
        <dbReference type="ARBA" id="ARBA00022777"/>
    </source>
</evidence>
<keyword evidence="2" id="KW-0808">Transferase</keyword>
<dbReference type="EMBL" id="JBBKZV010000010">
    <property type="protein sequence ID" value="MEJ8823921.1"/>
    <property type="molecule type" value="Genomic_DNA"/>
</dbReference>
<evidence type="ECO:0000313" key="5">
    <source>
        <dbReference type="EMBL" id="MEJ8823921.1"/>
    </source>
</evidence>
<feature type="domain" description="HipA-like C-terminal" evidence="4">
    <location>
        <begin position="345"/>
        <end position="579"/>
    </location>
</feature>
<accession>A0ABU8W1K2</accession>
<dbReference type="InterPro" id="IPR012893">
    <property type="entry name" value="HipA-like_C"/>
</dbReference>
<keyword evidence="6" id="KW-1185">Reference proteome</keyword>
<evidence type="ECO:0000256" key="1">
    <source>
        <dbReference type="ARBA" id="ARBA00010164"/>
    </source>
</evidence>
<comment type="similarity">
    <text evidence="1">Belongs to the HipA Ser/Thr kinase family.</text>
</comment>
<protein>
    <submittedName>
        <fullName evidence="5">HipA domain-containing protein</fullName>
    </submittedName>
</protein>
<dbReference type="InterPro" id="IPR052028">
    <property type="entry name" value="HipA_Ser/Thr_kinase"/>
</dbReference>
<keyword evidence="3" id="KW-0418">Kinase</keyword>
<name>A0ABU8W1K2_9BURK</name>